<gene>
    <name evidence="1" type="ORF">TVY486_0807140</name>
</gene>
<reference evidence="1" key="1">
    <citation type="journal article" date="2012" name="Proc. Natl. Acad. Sci. U.S.A.">
        <title>Antigenic diversity is generated by distinct evolutionary mechanisms in African trypanosome species.</title>
        <authorList>
            <person name="Jackson A.P."/>
            <person name="Berry A."/>
            <person name="Aslett M."/>
            <person name="Allison H.C."/>
            <person name="Burton P."/>
            <person name="Vavrova-Anderson J."/>
            <person name="Brown R."/>
            <person name="Browne H."/>
            <person name="Corton N."/>
            <person name="Hauser H."/>
            <person name="Gamble J."/>
            <person name="Gilderthorp R."/>
            <person name="Marcello L."/>
            <person name="McQuillan J."/>
            <person name="Otto T.D."/>
            <person name="Quail M.A."/>
            <person name="Sanders M.J."/>
            <person name="van Tonder A."/>
            <person name="Ginger M.L."/>
            <person name="Field M.C."/>
            <person name="Barry J.D."/>
            <person name="Hertz-Fowler C."/>
            <person name="Berriman M."/>
        </authorList>
    </citation>
    <scope>NUCLEOTIDE SEQUENCE</scope>
    <source>
        <strain evidence="1">Y486</strain>
    </source>
</reference>
<accession>G0TZS9</accession>
<evidence type="ECO:0000313" key="1">
    <source>
        <dbReference type="EMBL" id="CCC50107.1"/>
    </source>
</evidence>
<sequence length="162" mass="18091">MGETEAKDKVKNHGVCSRTPHTRICTVTMHTPTSRARFPQALQTLSTVATHSNRAPLQLLPPQAPLNPIAPTHQLQSLDIELLKLGHKKFSVTSPRNPSHPKCVSAHNVYWCVLRKEQLLCETVNPMLAWHIDAQKGKRKRKEVNVPIMKGTKLKQTSLGTS</sequence>
<dbReference type="AlphaFoldDB" id="G0TZS9"/>
<proteinExistence type="predicted"/>
<organism evidence="1">
    <name type="scientific">Trypanosoma vivax (strain Y486)</name>
    <dbReference type="NCBI Taxonomy" id="1055687"/>
    <lineage>
        <taxon>Eukaryota</taxon>
        <taxon>Discoba</taxon>
        <taxon>Euglenozoa</taxon>
        <taxon>Kinetoplastea</taxon>
        <taxon>Metakinetoplastina</taxon>
        <taxon>Trypanosomatida</taxon>
        <taxon>Trypanosomatidae</taxon>
        <taxon>Trypanosoma</taxon>
        <taxon>Duttonella</taxon>
    </lineage>
</organism>
<protein>
    <submittedName>
        <fullName evidence="1">Uncharacterized protein</fullName>
    </submittedName>
</protein>
<name>G0TZS9_TRYVY</name>
<dbReference type="EMBL" id="HE573024">
    <property type="protein sequence ID" value="CCC50107.1"/>
    <property type="molecule type" value="Genomic_DNA"/>
</dbReference>